<dbReference type="PANTHER" id="PTHR45695:SF36">
    <property type="entry name" value="G-PROTEIN COUPLED RECEPTORS FAMILY 1 PROFILE DOMAIN-CONTAINING PROTEIN"/>
    <property type="match status" value="1"/>
</dbReference>
<feature type="transmembrane region" description="Helical" evidence="10">
    <location>
        <begin position="372"/>
        <end position="392"/>
    </location>
</feature>
<feature type="transmembrane region" description="Helical" evidence="10">
    <location>
        <begin position="200"/>
        <end position="220"/>
    </location>
</feature>
<organism evidence="12 13">
    <name type="scientific">Channa argus</name>
    <name type="common">Northern snakehead</name>
    <name type="synonym">Ophicephalus argus</name>
    <dbReference type="NCBI Taxonomy" id="215402"/>
    <lineage>
        <taxon>Eukaryota</taxon>
        <taxon>Metazoa</taxon>
        <taxon>Chordata</taxon>
        <taxon>Craniata</taxon>
        <taxon>Vertebrata</taxon>
        <taxon>Euteleostomi</taxon>
        <taxon>Actinopterygii</taxon>
        <taxon>Neopterygii</taxon>
        <taxon>Teleostei</taxon>
        <taxon>Neoteleostei</taxon>
        <taxon>Acanthomorphata</taxon>
        <taxon>Anabantaria</taxon>
        <taxon>Anabantiformes</taxon>
        <taxon>Channoidei</taxon>
        <taxon>Channidae</taxon>
        <taxon>Channa</taxon>
    </lineage>
</organism>
<dbReference type="PROSITE" id="PS50262">
    <property type="entry name" value="G_PROTEIN_RECEP_F1_2"/>
    <property type="match status" value="1"/>
</dbReference>
<dbReference type="CDD" id="cd14993">
    <property type="entry name" value="7tmA_CCKR-like"/>
    <property type="match status" value="1"/>
</dbReference>
<evidence type="ECO:0000256" key="9">
    <source>
        <dbReference type="SAM" id="MobiDB-lite"/>
    </source>
</evidence>
<evidence type="ECO:0000313" key="13">
    <source>
        <dbReference type="Proteomes" id="UP000503349"/>
    </source>
</evidence>
<feature type="transmembrane region" description="Helical" evidence="10">
    <location>
        <begin position="281"/>
        <end position="299"/>
    </location>
</feature>
<sequence>MQTLRPRSGLGTRRRISDDPGATLSQSPTVFGADRQLAPDCLFRHLQVFSRGDAHVTLRWRPYPHAVALSPLGSSMDLSRDRPSDWSSLQPSYSPLLQYDGSQEKHNHTYSLHSSVVPTTSSSPIAYLHQPLPSLLPSHLVPSLIPSLLLPTTSSLTYPTSPFVYQPSSSFPVSLSTFSPNDLADLEKMLLWTLHEPSTIVLTIMYCLSFILGFIGNLMSLRVLTNRHSQRLASPSATRSLLVNLAVCDLAVVCVCMPITLGSQIYTAWVYGDLLCRAVPFTQAISVSASVLTLTVISVNRYYSVRSPLRARCMFTRRRILATVAVVWAVSSIMCAPIAVMNRRQEISFGTFAILVCQEQWPQHRLKQGYNVLLFVMLYCLPVTFNLTIGFLTGRRLWGGKKSTFADLDPRSQALHSSRLKTRQKIAKMVVCLVLLFAVSWLPLYLADLWIDCEQRPPSWLLQTRPFAQWLGLTNSSLNPICYCFIGDLYRSAKVIRMRYYQKVASLFSSSSFSSSAAVASPVSATTDDKVTAAECHHIAAAAVAASASMVTIPRLLSLARGQGLGQKIRDSSDSRAGSDHSISDWCRSSPSVCDSSLFPCQLHTLQHSIERTDFLPTRRHSVNENTASLHLRIESVEIDVLPLRRHSGERIYGLSADKRDAVTIRRDALCYSGQKRNKTSQAYCLVGDSEDERTDMTSL</sequence>
<evidence type="ECO:0000256" key="1">
    <source>
        <dbReference type="ARBA" id="ARBA00004141"/>
    </source>
</evidence>
<feature type="region of interest" description="Disordered" evidence="9">
    <location>
        <begin position="1"/>
        <end position="30"/>
    </location>
</feature>
<dbReference type="Gene3D" id="1.20.1070.10">
    <property type="entry name" value="Rhodopsin 7-helix transmembrane proteins"/>
    <property type="match status" value="1"/>
</dbReference>
<dbReference type="InterPro" id="IPR017452">
    <property type="entry name" value="GPCR_Rhodpsn_7TM"/>
</dbReference>
<keyword evidence="5 10" id="KW-0472">Membrane</keyword>
<dbReference type="PROSITE" id="PS00237">
    <property type="entry name" value="G_PROTEIN_RECEP_F1_1"/>
    <property type="match status" value="1"/>
</dbReference>
<keyword evidence="2 8" id="KW-0812">Transmembrane</keyword>
<dbReference type="PRINTS" id="PR00237">
    <property type="entry name" value="GPCRRHODOPSN"/>
</dbReference>
<dbReference type="AlphaFoldDB" id="A0A6G1PD34"/>
<gene>
    <name evidence="12" type="ORF">EXN66_Car003608</name>
</gene>
<evidence type="ECO:0000256" key="5">
    <source>
        <dbReference type="ARBA" id="ARBA00023136"/>
    </source>
</evidence>
<reference evidence="13" key="2">
    <citation type="submission" date="2019-02" db="EMBL/GenBank/DDBJ databases">
        <title>Opniocepnalus argus Var Kimnra genome.</title>
        <authorList>
            <person name="Zhou C."/>
            <person name="Xiao S."/>
        </authorList>
    </citation>
    <scope>NUCLEOTIDE SEQUENCE [LARGE SCALE GENOMIC DNA]</scope>
</reference>
<keyword evidence="4 8" id="KW-0297">G-protein coupled receptor</keyword>
<keyword evidence="6 8" id="KW-0675">Receptor</keyword>
<comment type="subcellular location">
    <subcellularLocation>
        <location evidence="1">Membrane</location>
        <topology evidence="1">Multi-pass membrane protein</topology>
    </subcellularLocation>
</comment>
<feature type="transmembrane region" description="Helical" evidence="10">
    <location>
        <begin position="426"/>
        <end position="447"/>
    </location>
</feature>
<evidence type="ECO:0000256" key="2">
    <source>
        <dbReference type="ARBA" id="ARBA00022692"/>
    </source>
</evidence>
<evidence type="ECO:0000256" key="6">
    <source>
        <dbReference type="ARBA" id="ARBA00023170"/>
    </source>
</evidence>
<evidence type="ECO:0000256" key="7">
    <source>
        <dbReference type="ARBA" id="ARBA00023224"/>
    </source>
</evidence>
<dbReference type="PANTHER" id="PTHR45695">
    <property type="entry name" value="LEUCOKININ RECEPTOR-RELATED"/>
    <property type="match status" value="1"/>
</dbReference>
<evidence type="ECO:0000256" key="8">
    <source>
        <dbReference type="RuleBase" id="RU000688"/>
    </source>
</evidence>
<keyword evidence="13" id="KW-1185">Reference proteome</keyword>
<comment type="similarity">
    <text evidence="8">Belongs to the G-protein coupled receptor 1 family.</text>
</comment>
<keyword evidence="3 10" id="KW-1133">Transmembrane helix</keyword>
<dbReference type="Proteomes" id="UP000503349">
    <property type="component" value="Chromosome 3"/>
</dbReference>
<evidence type="ECO:0000259" key="11">
    <source>
        <dbReference type="PROSITE" id="PS50262"/>
    </source>
</evidence>
<dbReference type="SUPFAM" id="SSF81321">
    <property type="entry name" value="Family A G protein-coupled receptor-like"/>
    <property type="match status" value="1"/>
</dbReference>
<keyword evidence="7 8" id="KW-0807">Transducer</keyword>
<reference evidence="12 13" key="1">
    <citation type="submission" date="2019-02" db="EMBL/GenBank/DDBJ databases">
        <title>Opniocepnalus argus genome.</title>
        <authorList>
            <person name="Zhou C."/>
            <person name="Xiao S."/>
        </authorList>
    </citation>
    <scope>NUCLEOTIDE SEQUENCE [LARGE SCALE GENOMIC DNA]</scope>
    <source>
        <strain evidence="12">OARG1902GOOAL</strain>
        <tissue evidence="12">Muscle</tissue>
    </source>
</reference>
<protein>
    <submittedName>
        <fullName evidence="12">Neuropeptide FF receptor 2 G-protein coupled receptor 74 Neuropeptide NPFF receptor</fullName>
    </submittedName>
</protein>
<dbReference type="EMBL" id="CM015714">
    <property type="protein sequence ID" value="KAF3687936.1"/>
    <property type="molecule type" value="Genomic_DNA"/>
</dbReference>
<evidence type="ECO:0000256" key="10">
    <source>
        <dbReference type="SAM" id="Phobius"/>
    </source>
</evidence>
<name>A0A6G1PD34_CHAAH</name>
<accession>A0A6G1PD34</accession>
<dbReference type="GO" id="GO:0005886">
    <property type="term" value="C:plasma membrane"/>
    <property type="evidence" value="ECO:0007669"/>
    <property type="project" value="TreeGrafter"/>
</dbReference>
<dbReference type="GO" id="GO:0004930">
    <property type="term" value="F:G protein-coupled receptor activity"/>
    <property type="evidence" value="ECO:0007669"/>
    <property type="project" value="UniProtKB-KW"/>
</dbReference>
<feature type="transmembrane region" description="Helical" evidence="10">
    <location>
        <begin position="320"/>
        <end position="340"/>
    </location>
</feature>
<feature type="transmembrane region" description="Helical" evidence="10">
    <location>
        <begin position="241"/>
        <end position="261"/>
    </location>
</feature>
<evidence type="ECO:0000256" key="4">
    <source>
        <dbReference type="ARBA" id="ARBA00023040"/>
    </source>
</evidence>
<evidence type="ECO:0000313" key="12">
    <source>
        <dbReference type="EMBL" id="KAF3687936.1"/>
    </source>
</evidence>
<dbReference type="Pfam" id="PF00001">
    <property type="entry name" value="7tm_1"/>
    <property type="match status" value="1"/>
</dbReference>
<proteinExistence type="inferred from homology"/>
<feature type="domain" description="G-protein coupled receptors family 1 profile" evidence="11">
    <location>
        <begin position="216"/>
        <end position="483"/>
    </location>
</feature>
<evidence type="ECO:0000256" key="3">
    <source>
        <dbReference type="ARBA" id="ARBA00022989"/>
    </source>
</evidence>
<dbReference type="InterPro" id="IPR000276">
    <property type="entry name" value="GPCR_Rhodpsn"/>
</dbReference>